<dbReference type="KEGG" id="xpo:XPG1_2376"/>
<keyword evidence="2" id="KW-1185">Reference proteome</keyword>
<reference evidence="1 2" key="1">
    <citation type="submission" date="2013-07" db="EMBL/GenBank/DDBJ databases">
        <authorList>
            <person name="Genoscope - CEA"/>
        </authorList>
    </citation>
    <scope>NUCLEOTIDE SEQUENCE [LARGE SCALE GENOMIC DNA]</scope>
    <source>
        <strain evidence="1 2">G6</strain>
    </source>
</reference>
<evidence type="ECO:0000313" key="2">
    <source>
        <dbReference type="Proteomes" id="UP000032735"/>
    </source>
</evidence>
<evidence type="ECO:0000313" key="1">
    <source>
        <dbReference type="EMBL" id="CDG22032.1"/>
    </source>
</evidence>
<gene>
    <name evidence="1" type="ORF">XPG1_2376</name>
</gene>
<dbReference type="AlphaFoldDB" id="A0A068R424"/>
<dbReference type="HOGENOM" id="CLU_3174959_0_0_6"/>
<dbReference type="Proteomes" id="UP000032735">
    <property type="component" value="Chromosome"/>
</dbReference>
<protein>
    <submittedName>
        <fullName evidence="1">Uncharacterized protein</fullName>
    </submittedName>
</protein>
<sequence>MTNVVNHNSFCYLSMFYRDIFYLSIMRRISTLKMRPLQQSLILSPPP</sequence>
<dbReference type="EMBL" id="FO704551">
    <property type="protein sequence ID" value="CDG22032.1"/>
    <property type="molecule type" value="Genomic_DNA"/>
</dbReference>
<name>A0A068R424_9GAMM</name>
<accession>A0A068R424</accession>
<organism evidence="1 2">
    <name type="scientific">Xenorhabdus poinarii G6</name>
    <dbReference type="NCBI Taxonomy" id="1354304"/>
    <lineage>
        <taxon>Bacteria</taxon>
        <taxon>Pseudomonadati</taxon>
        <taxon>Pseudomonadota</taxon>
        <taxon>Gammaproteobacteria</taxon>
        <taxon>Enterobacterales</taxon>
        <taxon>Morganellaceae</taxon>
        <taxon>Xenorhabdus</taxon>
    </lineage>
</organism>
<proteinExistence type="predicted"/>
<dbReference type="STRING" id="1354304.XPG1_2376"/>